<dbReference type="EMBL" id="CP001614">
    <property type="protein sequence ID" value="ACR13585.1"/>
    <property type="molecule type" value="Genomic_DNA"/>
</dbReference>
<evidence type="ECO:0000256" key="1">
    <source>
        <dbReference type="SAM" id="SignalP"/>
    </source>
</evidence>
<reference evidence="3 4" key="1">
    <citation type="journal article" date="2009" name="PLoS ONE">
        <title>The complete genome of Teredinibacter turnerae T7901: an intracellular endosymbiont of marine wood-boring bivalves (shipworms).</title>
        <authorList>
            <person name="Yang J.C."/>
            <person name="Madupu R."/>
            <person name="Durkin A.S."/>
            <person name="Ekborg N.A."/>
            <person name="Pedamallu C.S."/>
            <person name="Hostetler J.B."/>
            <person name="Radune D."/>
            <person name="Toms B.S."/>
            <person name="Henrissat B."/>
            <person name="Coutinho P.M."/>
            <person name="Schwarz S."/>
            <person name="Field L."/>
            <person name="Trindade-Silva A.E."/>
            <person name="Soares C.A.G."/>
            <person name="Elshahawi S."/>
            <person name="Hanora A."/>
            <person name="Schmidt E.W."/>
            <person name="Haygood M.G."/>
            <person name="Posfai J."/>
            <person name="Benner J."/>
            <person name="Madinger C."/>
            <person name="Nove J."/>
            <person name="Anton B."/>
            <person name="Chaudhary K."/>
            <person name="Foster J."/>
            <person name="Holman A."/>
            <person name="Kumar S."/>
            <person name="Lessard P.A."/>
            <person name="Luyten Y.A."/>
            <person name="Slatko B."/>
            <person name="Wood N."/>
            <person name="Wu B."/>
            <person name="Teplitski M."/>
            <person name="Mougous J.D."/>
            <person name="Ward N."/>
            <person name="Eisen J.A."/>
            <person name="Badger J.H."/>
            <person name="Distel D.L."/>
        </authorList>
    </citation>
    <scope>NUCLEOTIDE SEQUENCE [LARGE SCALE GENOMIC DNA]</scope>
    <source>
        <strain evidence="4">ATCC 39867 / T7901</strain>
    </source>
</reference>
<name>C5BUK7_TERTT</name>
<feature type="signal peptide" evidence="1">
    <location>
        <begin position="1"/>
        <end position="30"/>
    </location>
</feature>
<dbReference type="KEGG" id="ttu:TERTU_4167"/>
<dbReference type="RefSeq" id="WP_015819699.1">
    <property type="nucleotide sequence ID" value="NC_012997.1"/>
</dbReference>
<gene>
    <name evidence="3" type="ordered locus">TERTU_4167</name>
</gene>
<dbReference type="AlphaFoldDB" id="C5BUK7"/>
<proteinExistence type="predicted"/>
<keyword evidence="4" id="KW-1185">Reference proteome</keyword>
<feature type="chain" id="PRO_5002949075" evidence="1">
    <location>
        <begin position="31"/>
        <end position="186"/>
    </location>
</feature>
<evidence type="ECO:0000313" key="4">
    <source>
        <dbReference type="Proteomes" id="UP000009080"/>
    </source>
</evidence>
<accession>C5BUK7</accession>
<dbReference type="OrthoDB" id="9797588at2"/>
<dbReference type="STRING" id="377629.TERTU_4167"/>
<organism evidence="3 4">
    <name type="scientific">Teredinibacter turnerae (strain ATCC 39867 / T7901)</name>
    <dbReference type="NCBI Taxonomy" id="377629"/>
    <lineage>
        <taxon>Bacteria</taxon>
        <taxon>Pseudomonadati</taxon>
        <taxon>Pseudomonadota</taxon>
        <taxon>Gammaproteobacteria</taxon>
        <taxon>Cellvibrionales</taxon>
        <taxon>Cellvibrionaceae</taxon>
        <taxon>Teredinibacter</taxon>
    </lineage>
</organism>
<dbReference type="Proteomes" id="UP000009080">
    <property type="component" value="Chromosome"/>
</dbReference>
<dbReference type="Pfam" id="PF11845">
    <property type="entry name" value="Tll0287-like"/>
    <property type="match status" value="1"/>
</dbReference>
<evidence type="ECO:0000313" key="3">
    <source>
        <dbReference type="EMBL" id="ACR13585.1"/>
    </source>
</evidence>
<dbReference type="PROSITE" id="PS51257">
    <property type="entry name" value="PROKAR_LIPOPROTEIN"/>
    <property type="match status" value="1"/>
</dbReference>
<dbReference type="eggNOG" id="COG2010">
    <property type="taxonomic scope" value="Bacteria"/>
</dbReference>
<evidence type="ECO:0000259" key="2">
    <source>
        <dbReference type="Pfam" id="PF11845"/>
    </source>
</evidence>
<sequence>MFKMSFTPKSRVNTAIALAASCMLSGPATAEAFKPADVVATFQQSLGRELKGAIQAKGPASAVDVCHARAPEIAAQISKDKGVTVRRISERTRNPEATPDALDKQVLADFATAIKQDATAKPSRTVESAGGRSRYYSAIRIQPLCLTCHGSDLAPDVAARLKAFYPDDRATGYELGELRGAFVVEF</sequence>
<dbReference type="InterPro" id="IPR021796">
    <property type="entry name" value="Tll0287-like_dom"/>
</dbReference>
<feature type="domain" description="Tll0287-like" evidence="2">
    <location>
        <begin position="34"/>
        <end position="185"/>
    </location>
</feature>
<keyword evidence="1" id="KW-0732">Signal</keyword>
<protein>
    <submittedName>
        <fullName evidence="3">Cytochrome c family protein</fullName>
    </submittedName>
</protein>
<dbReference type="HOGENOM" id="CLU_109783_1_0_6"/>